<feature type="domain" description="FAD-dependent oxidoreductase 2 FAD-binding" evidence="12">
    <location>
        <begin position="10"/>
        <end position="398"/>
    </location>
</feature>
<dbReference type="Pfam" id="PF02910">
    <property type="entry name" value="Succ_DH_flav_C"/>
    <property type="match status" value="1"/>
</dbReference>
<dbReference type="UniPathway" id="UPA00253">
    <property type="reaction ID" value="UER00326"/>
</dbReference>
<accession>A0A7J0BLF4</accession>
<dbReference type="Gene3D" id="3.90.700.10">
    <property type="entry name" value="Succinate dehydrogenase/fumarate reductase flavoprotein, catalytic domain"/>
    <property type="match status" value="1"/>
</dbReference>
<dbReference type="Proteomes" id="UP000503840">
    <property type="component" value="Unassembled WGS sequence"/>
</dbReference>
<evidence type="ECO:0000313" key="14">
    <source>
        <dbReference type="EMBL" id="GFM34091.1"/>
    </source>
</evidence>
<dbReference type="Gene3D" id="1.20.58.100">
    <property type="entry name" value="Fumarate reductase/succinate dehydrogenase flavoprotein-like, C-terminal domain"/>
    <property type="match status" value="1"/>
</dbReference>
<protein>
    <recommendedName>
        <fullName evidence="4 10">L-aspartate oxidase</fullName>
        <ecNumber evidence="4 10">1.4.3.16</ecNumber>
    </recommendedName>
</protein>
<dbReference type="Gene3D" id="3.50.50.60">
    <property type="entry name" value="FAD/NAD(P)-binding domain"/>
    <property type="match status" value="1"/>
</dbReference>
<dbReference type="PANTHER" id="PTHR42716">
    <property type="entry name" value="L-ASPARTATE OXIDASE"/>
    <property type="match status" value="1"/>
</dbReference>
<dbReference type="EC" id="1.4.3.16" evidence="4 10"/>
<evidence type="ECO:0000256" key="9">
    <source>
        <dbReference type="ARBA" id="ARBA00048305"/>
    </source>
</evidence>
<keyword evidence="15" id="KW-1185">Reference proteome</keyword>
<comment type="subcellular location">
    <subcellularLocation>
        <location evidence="11">Cytoplasm</location>
    </subcellularLocation>
</comment>
<keyword evidence="7 11" id="KW-0274">FAD</keyword>
<dbReference type="FunFam" id="3.90.700.10:FF:000002">
    <property type="entry name" value="L-aspartate oxidase"/>
    <property type="match status" value="1"/>
</dbReference>
<dbReference type="RefSeq" id="WP_174405717.1">
    <property type="nucleotide sequence ID" value="NZ_BLVO01000013.1"/>
</dbReference>
<dbReference type="PRINTS" id="PR00368">
    <property type="entry name" value="FADPNR"/>
</dbReference>
<dbReference type="PROSITE" id="PS51257">
    <property type="entry name" value="PROKAR_LIPOPROTEIN"/>
    <property type="match status" value="1"/>
</dbReference>
<keyword evidence="5 11" id="KW-0285">Flavoprotein</keyword>
<evidence type="ECO:0000256" key="4">
    <source>
        <dbReference type="ARBA" id="ARBA00012173"/>
    </source>
</evidence>
<dbReference type="GO" id="GO:0005737">
    <property type="term" value="C:cytoplasm"/>
    <property type="evidence" value="ECO:0007669"/>
    <property type="project" value="UniProtKB-SubCell"/>
</dbReference>
<evidence type="ECO:0000256" key="6">
    <source>
        <dbReference type="ARBA" id="ARBA00022642"/>
    </source>
</evidence>
<dbReference type="SUPFAM" id="SSF56425">
    <property type="entry name" value="Succinate dehydrogenase/fumarate reductase flavoprotein, catalytic domain"/>
    <property type="match status" value="1"/>
</dbReference>
<keyword evidence="8 11" id="KW-0560">Oxidoreductase</keyword>
<evidence type="ECO:0000256" key="11">
    <source>
        <dbReference type="RuleBase" id="RU362049"/>
    </source>
</evidence>
<dbReference type="InterPro" id="IPR003953">
    <property type="entry name" value="FAD-dep_OxRdtase_2_FAD-bd"/>
</dbReference>
<dbReference type="AlphaFoldDB" id="A0A7J0BLF4"/>
<comment type="function">
    <text evidence="11">Catalyzes the oxidation of L-aspartate to iminoaspartate.</text>
</comment>
<dbReference type="InterPro" id="IPR027477">
    <property type="entry name" value="Succ_DH/fumarate_Rdtase_cat_sf"/>
</dbReference>
<dbReference type="PANTHER" id="PTHR42716:SF2">
    <property type="entry name" value="L-ASPARTATE OXIDASE, CHLOROPLASTIC"/>
    <property type="match status" value="1"/>
</dbReference>
<keyword evidence="6 11" id="KW-0662">Pyridine nucleotide biosynthesis</keyword>
<dbReference type="InterPro" id="IPR015939">
    <property type="entry name" value="Fum_Rdtase/Succ_DH_flav-like_C"/>
</dbReference>
<dbReference type="EMBL" id="BLVO01000013">
    <property type="protein sequence ID" value="GFM34091.1"/>
    <property type="molecule type" value="Genomic_DNA"/>
</dbReference>
<evidence type="ECO:0000256" key="3">
    <source>
        <dbReference type="ARBA" id="ARBA00008562"/>
    </source>
</evidence>
<dbReference type="InterPro" id="IPR037099">
    <property type="entry name" value="Fum_R/Succ_DH_flav-like_C_sf"/>
</dbReference>
<evidence type="ECO:0000256" key="5">
    <source>
        <dbReference type="ARBA" id="ARBA00022630"/>
    </source>
</evidence>
<evidence type="ECO:0000256" key="8">
    <source>
        <dbReference type="ARBA" id="ARBA00023002"/>
    </source>
</evidence>
<reference evidence="14 15" key="1">
    <citation type="submission" date="2020-05" db="EMBL/GenBank/DDBJ databases">
        <title>Draft genome sequence of Desulfovibrio sp. strain HN2T.</title>
        <authorList>
            <person name="Ueno A."/>
            <person name="Tamazawa S."/>
            <person name="Tamamura S."/>
            <person name="Murakami T."/>
            <person name="Kiyama T."/>
            <person name="Inomata H."/>
            <person name="Amano Y."/>
            <person name="Miyakawa K."/>
            <person name="Tamaki H."/>
            <person name="Naganuma T."/>
            <person name="Kaneko K."/>
        </authorList>
    </citation>
    <scope>NUCLEOTIDE SEQUENCE [LARGE SCALE GENOMIC DNA]</scope>
    <source>
        <strain evidence="14 15">HN2</strain>
    </source>
</reference>
<comment type="catalytic activity">
    <reaction evidence="9">
        <text>L-aspartate + O2 = iminosuccinate + H2O2</text>
        <dbReference type="Rhea" id="RHEA:25876"/>
        <dbReference type="ChEBI" id="CHEBI:15379"/>
        <dbReference type="ChEBI" id="CHEBI:16240"/>
        <dbReference type="ChEBI" id="CHEBI:29991"/>
        <dbReference type="ChEBI" id="CHEBI:77875"/>
        <dbReference type="EC" id="1.4.3.16"/>
    </reaction>
    <physiologicalReaction direction="left-to-right" evidence="9">
        <dbReference type="Rhea" id="RHEA:25877"/>
    </physiologicalReaction>
</comment>
<dbReference type="SUPFAM" id="SSF46977">
    <property type="entry name" value="Succinate dehydrogenase/fumarate reductase flavoprotein C-terminal domain"/>
    <property type="match status" value="1"/>
</dbReference>
<evidence type="ECO:0000256" key="1">
    <source>
        <dbReference type="ARBA" id="ARBA00001974"/>
    </source>
</evidence>
<comment type="pathway">
    <text evidence="2 11">Cofactor biosynthesis; NAD(+) biosynthesis; iminoaspartate from L-aspartate (oxidase route): step 1/1.</text>
</comment>
<name>A0A7J0BLF4_9BACT</name>
<dbReference type="SUPFAM" id="SSF51905">
    <property type="entry name" value="FAD/NAD(P)-binding domain"/>
    <property type="match status" value="1"/>
</dbReference>
<dbReference type="GO" id="GO:0008734">
    <property type="term" value="F:L-aspartate oxidase activity"/>
    <property type="evidence" value="ECO:0007669"/>
    <property type="project" value="UniProtKB-UniRule"/>
</dbReference>
<evidence type="ECO:0000259" key="13">
    <source>
        <dbReference type="Pfam" id="PF02910"/>
    </source>
</evidence>
<evidence type="ECO:0000256" key="10">
    <source>
        <dbReference type="NCBIfam" id="TIGR00551"/>
    </source>
</evidence>
<evidence type="ECO:0000259" key="12">
    <source>
        <dbReference type="Pfam" id="PF00890"/>
    </source>
</evidence>
<comment type="cofactor">
    <cofactor evidence="1 11">
        <name>FAD</name>
        <dbReference type="ChEBI" id="CHEBI:57692"/>
    </cofactor>
</comment>
<dbReference type="InterPro" id="IPR005288">
    <property type="entry name" value="NadB"/>
</dbReference>
<comment type="caution">
    <text evidence="14">The sequence shown here is derived from an EMBL/GenBank/DDBJ whole genome shotgun (WGS) entry which is preliminary data.</text>
</comment>
<gene>
    <name evidence="14" type="primary">nadB</name>
    <name evidence="14" type="ORF">DSM101010T_24560</name>
</gene>
<dbReference type="NCBIfam" id="TIGR00551">
    <property type="entry name" value="nadB"/>
    <property type="match status" value="1"/>
</dbReference>
<feature type="domain" description="Fumarate reductase/succinate dehydrogenase flavoprotein-like C-terminal" evidence="13">
    <location>
        <begin position="451"/>
        <end position="527"/>
    </location>
</feature>
<evidence type="ECO:0000256" key="7">
    <source>
        <dbReference type="ARBA" id="ARBA00022827"/>
    </source>
</evidence>
<evidence type="ECO:0000256" key="2">
    <source>
        <dbReference type="ARBA" id="ARBA00004950"/>
    </source>
</evidence>
<organism evidence="14 15">
    <name type="scientific">Desulfovibrio subterraneus</name>
    <dbReference type="NCBI Taxonomy" id="2718620"/>
    <lineage>
        <taxon>Bacteria</taxon>
        <taxon>Pseudomonadati</taxon>
        <taxon>Thermodesulfobacteriota</taxon>
        <taxon>Desulfovibrionia</taxon>
        <taxon>Desulfovibrionales</taxon>
        <taxon>Desulfovibrionaceae</taxon>
        <taxon>Desulfovibrio</taxon>
    </lineage>
</organism>
<evidence type="ECO:0000313" key="15">
    <source>
        <dbReference type="Proteomes" id="UP000503840"/>
    </source>
</evidence>
<proteinExistence type="inferred from homology"/>
<sequence length="527" mass="58443">MTTYRHTTPVLIIGSGIAGCTTALSLADSGVECTLITTGDRLDGGNSALAQGGIVFKAEEGDPRLLEKDILTAGHNRNYKTAVRYLCTRGPESVKRILVERLNIPFARSKDDCECEWDLTREGGHGVPRILHCADYTGRAIMDGLVAAVQAHPNITVLTNRTAVDLLTSHHHARDLEFRYQLNNQCVGAYVFNEQLKRVETVLAHYTVLATGGVGQIYLHTTNSASSIGSGLAMAYRAGARIHNAEYVQFHPTALYHRSDRRFLITEAMRGEGARLVDAKGAPFMQHHDARADLAPRDIVARAIVEEMLKSGEDCVYLDTSDVKHDLATRFPTIFRRCLELGIDIKSQPIPVVPAAHYFCGGILADPRGRTTVERLYAVGECNCTGVHGANRLASTSLLEALLWGQSSAEDISKRISRKISKRLKDAMPDWDPAGEEHNDDPALIAQDWARIRHTMWNYVGITRTQSRLSRAVEDMRELSKNVHDFYKRTPLSKRLIDLFHGCQAAHVITLAAKRNKESIGCHYRVD</sequence>
<comment type="similarity">
    <text evidence="3 11">Belongs to the FAD-dependent oxidoreductase 2 family. NadB subfamily.</text>
</comment>
<dbReference type="GO" id="GO:0009435">
    <property type="term" value="P:NAD+ biosynthetic process"/>
    <property type="evidence" value="ECO:0007669"/>
    <property type="project" value="UniProtKB-UniPathway"/>
</dbReference>
<dbReference type="InterPro" id="IPR036188">
    <property type="entry name" value="FAD/NAD-bd_sf"/>
</dbReference>
<dbReference type="Pfam" id="PF00890">
    <property type="entry name" value="FAD_binding_2"/>
    <property type="match status" value="1"/>
</dbReference>